<accession>A0A2J6QPE1</accession>
<dbReference type="EMBL" id="KZ613464">
    <property type="protein sequence ID" value="PMD28114.1"/>
    <property type="molecule type" value="Genomic_DNA"/>
</dbReference>
<feature type="compositionally biased region" description="Low complexity" evidence="1">
    <location>
        <begin position="72"/>
        <end position="82"/>
    </location>
</feature>
<protein>
    <submittedName>
        <fullName evidence="2">Uncharacterized protein</fullName>
    </submittedName>
</protein>
<evidence type="ECO:0000256" key="1">
    <source>
        <dbReference type="SAM" id="MobiDB-lite"/>
    </source>
</evidence>
<evidence type="ECO:0000313" key="3">
    <source>
        <dbReference type="Proteomes" id="UP000235672"/>
    </source>
</evidence>
<feature type="region of interest" description="Disordered" evidence="1">
    <location>
        <begin position="1"/>
        <end position="119"/>
    </location>
</feature>
<sequence>MSSPTKLVPWTPAITNKPDKEFNAKELTAPNLGPSEAEPSHPSQSPPPKSSPRSTLSFDCAANVPHPSFGNSSDRNSHASSSTAAVSPMDVAPTALASAPEEFAQTSQESQGLEAKAWY</sequence>
<name>A0A2J6QPE1_9HELO</name>
<dbReference type="AlphaFoldDB" id="A0A2J6QPE1"/>
<organism evidence="2 3">
    <name type="scientific">Hyaloscypha hepaticicola</name>
    <dbReference type="NCBI Taxonomy" id="2082293"/>
    <lineage>
        <taxon>Eukaryota</taxon>
        <taxon>Fungi</taxon>
        <taxon>Dikarya</taxon>
        <taxon>Ascomycota</taxon>
        <taxon>Pezizomycotina</taxon>
        <taxon>Leotiomycetes</taxon>
        <taxon>Helotiales</taxon>
        <taxon>Hyaloscyphaceae</taxon>
        <taxon>Hyaloscypha</taxon>
    </lineage>
</organism>
<gene>
    <name evidence="2" type="ORF">NA56DRAFT_695865</name>
</gene>
<keyword evidence="3" id="KW-1185">Reference proteome</keyword>
<proteinExistence type="predicted"/>
<evidence type="ECO:0000313" key="2">
    <source>
        <dbReference type="EMBL" id="PMD28114.1"/>
    </source>
</evidence>
<reference evidence="2 3" key="1">
    <citation type="submission" date="2016-05" db="EMBL/GenBank/DDBJ databases">
        <title>A degradative enzymes factory behind the ericoid mycorrhizal symbiosis.</title>
        <authorList>
            <consortium name="DOE Joint Genome Institute"/>
            <person name="Martino E."/>
            <person name="Morin E."/>
            <person name="Grelet G."/>
            <person name="Kuo A."/>
            <person name="Kohler A."/>
            <person name="Daghino S."/>
            <person name="Barry K."/>
            <person name="Choi C."/>
            <person name="Cichocki N."/>
            <person name="Clum A."/>
            <person name="Copeland A."/>
            <person name="Hainaut M."/>
            <person name="Haridas S."/>
            <person name="Labutti K."/>
            <person name="Lindquist E."/>
            <person name="Lipzen A."/>
            <person name="Khouja H.-R."/>
            <person name="Murat C."/>
            <person name="Ohm R."/>
            <person name="Olson A."/>
            <person name="Spatafora J."/>
            <person name="Veneault-Fourrey C."/>
            <person name="Henrissat B."/>
            <person name="Grigoriev I."/>
            <person name="Martin F."/>
            <person name="Perotto S."/>
        </authorList>
    </citation>
    <scope>NUCLEOTIDE SEQUENCE [LARGE SCALE GENOMIC DNA]</scope>
    <source>
        <strain evidence="2 3">UAMH 7357</strain>
    </source>
</reference>
<feature type="compositionally biased region" description="Low complexity" evidence="1">
    <location>
        <begin position="34"/>
        <end position="43"/>
    </location>
</feature>
<dbReference type="Proteomes" id="UP000235672">
    <property type="component" value="Unassembled WGS sequence"/>
</dbReference>